<protein>
    <submittedName>
        <fullName evidence="1">610_t:CDS:1</fullName>
    </submittedName>
</protein>
<comment type="caution">
    <text evidence="1">The sequence shown here is derived from an EMBL/GenBank/DDBJ whole genome shotgun (WGS) entry which is preliminary data.</text>
</comment>
<keyword evidence="2" id="KW-1185">Reference proteome</keyword>
<accession>A0ACA9KR75</accession>
<dbReference type="Proteomes" id="UP000789860">
    <property type="component" value="Unassembled WGS sequence"/>
</dbReference>
<evidence type="ECO:0000313" key="2">
    <source>
        <dbReference type="Proteomes" id="UP000789860"/>
    </source>
</evidence>
<name>A0ACA9KR75_9GLOM</name>
<reference evidence="1" key="1">
    <citation type="submission" date="2021-06" db="EMBL/GenBank/DDBJ databases">
        <authorList>
            <person name="Kallberg Y."/>
            <person name="Tangrot J."/>
            <person name="Rosling A."/>
        </authorList>
    </citation>
    <scope>NUCLEOTIDE SEQUENCE</scope>
    <source>
        <strain evidence="1">AU212A</strain>
    </source>
</reference>
<dbReference type="EMBL" id="CAJVPM010002423">
    <property type="protein sequence ID" value="CAG8486230.1"/>
    <property type="molecule type" value="Genomic_DNA"/>
</dbReference>
<sequence>MPTLHLCYNFCELVQEKDESREENRLYDKKVTRIQLIEKTTKRQEIEINSDSVNKNTGTASKPKRKLKSSIVDTLKLYNIADDILSLPTSATTNFNNFEKNHRITAARCYVRIHNNLLTAVLNSGAAKSIVSKRLLDKIGLEIDKKFTTVTVIVMRAKAKILEKVKNTKIVIQGITIPTTLQKLYLKYLDKSAEVPISNTGTKILIPNNEDEFDSKSRDTFDEFDYEEEEEPSELEGLFIKTWLITYEENSALYLTNIEEVPSKDKEDDKKSFKEKLRELLNNKVLSMIQKEKVKDLFNREKDLATVVERVEQAQRIVKKRYDQQLRVIENLKKGDPVLVYKASQATSKSNKLNSKWKRPFVILKVLSRGVYKLSTVDGKIIKLLINQ</sequence>
<gene>
    <name evidence="1" type="ORF">SCALOS_LOCUS2643</name>
</gene>
<feature type="non-terminal residue" evidence="1">
    <location>
        <position position="388"/>
    </location>
</feature>
<evidence type="ECO:0000313" key="1">
    <source>
        <dbReference type="EMBL" id="CAG8486230.1"/>
    </source>
</evidence>
<organism evidence="1 2">
    <name type="scientific">Scutellospora calospora</name>
    <dbReference type="NCBI Taxonomy" id="85575"/>
    <lineage>
        <taxon>Eukaryota</taxon>
        <taxon>Fungi</taxon>
        <taxon>Fungi incertae sedis</taxon>
        <taxon>Mucoromycota</taxon>
        <taxon>Glomeromycotina</taxon>
        <taxon>Glomeromycetes</taxon>
        <taxon>Diversisporales</taxon>
        <taxon>Gigasporaceae</taxon>
        <taxon>Scutellospora</taxon>
    </lineage>
</organism>
<proteinExistence type="predicted"/>